<evidence type="ECO:0000313" key="1">
    <source>
        <dbReference type="EMBL" id="MDT0528051.1"/>
    </source>
</evidence>
<dbReference type="RefSeq" id="WP_311410403.1">
    <property type="nucleotide sequence ID" value="NZ_JAVRFL010000003.1"/>
</dbReference>
<keyword evidence="2" id="KW-1185">Reference proteome</keyword>
<protein>
    <submittedName>
        <fullName evidence="1">Uncharacterized protein</fullName>
    </submittedName>
</protein>
<reference evidence="1" key="1">
    <citation type="submission" date="2023-09" db="EMBL/GenBank/DDBJ databases">
        <title>30 novel species of actinomycetes from the DSMZ collection.</title>
        <authorList>
            <person name="Nouioui I."/>
        </authorList>
    </citation>
    <scope>NUCLEOTIDE SEQUENCE</scope>
    <source>
        <strain evidence="1">DSM 115977</strain>
    </source>
</reference>
<sequence length="65" mass="7437">MSTPACLCPIRWRHLYAMIDGIRYEMEPSSVDTATSLLFRAWCTCCGIEYTHPFRLSATRHQAAV</sequence>
<proteinExistence type="predicted"/>
<organism evidence="1 2">
    <name type="scientific">Micromonospora reichwaldensis</name>
    <dbReference type="NCBI Taxonomy" id="3075516"/>
    <lineage>
        <taxon>Bacteria</taxon>
        <taxon>Bacillati</taxon>
        <taxon>Actinomycetota</taxon>
        <taxon>Actinomycetes</taxon>
        <taxon>Micromonosporales</taxon>
        <taxon>Micromonosporaceae</taxon>
        <taxon>Micromonospora</taxon>
    </lineage>
</organism>
<name>A0ABU2WQB1_9ACTN</name>
<evidence type="ECO:0000313" key="2">
    <source>
        <dbReference type="Proteomes" id="UP001180973"/>
    </source>
</evidence>
<gene>
    <name evidence="1" type="ORF">RM555_03470</name>
</gene>
<dbReference type="Proteomes" id="UP001180973">
    <property type="component" value="Unassembled WGS sequence"/>
</dbReference>
<accession>A0ABU2WQB1</accession>
<comment type="caution">
    <text evidence="1">The sequence shown here is derived from an EMBL/GenBank/DDBJ whole genome shotgun (WGS) entry which is preliminary data.</text>
</comment>
<dbReference type="EMBL" id="JAVRFL010000003">
    <property type="protein sequence ID" value="MDT0528051.1"/>
    <property type="molecule type" value="Genomic_DNA"/>
</dbReference>